<keyword evidence="3" id="KW-0812">Transmembrane</keyword>
<evidence type="ECO:0000256" key="2">
    <source>
        <dbReference type="ARBA" id="ARBA00022679"/>
    </source>
</evidence>
<evidence type="ECO:0000313" key="5">
    <source>
        <dbReference type="EMBL" id="OEU17825.1"/>
    </source>
</evidence>
<evidence type="ECO:0000313" key="6">
    <source>
        <dbReference type="Proteomes" id="UP000095751"/>
    </source>
</evidence>
<gene>
    <name evidence="5" type="ORF">FRACYDRAFT_261006</name>
</gene>
<dbReference type="InterPro" id="IPR000863">
    <property type="entry name" value="Sulfotransferase_dom"/>
</dbReference>
<dbReference type="EMBL" id="KV784357">
    <property type="protein sequence ID" value="OEU17825.1"/>
    <property type="molecule type" value="Genomic_DNA"/>
</dbReference>
<keyword evidence="3" id="KW-1133">Transmembrane helix</keyword>
<organism evidence="5 6">
    <name type="scientific">Fragilariopsis cylindrus CCMP1102</name>
    <dbReference type="NCBI Taxonomy" id="635003"/>
    <lineage>
        <taxon>Eukaryota</taxon>
        <taxon>Sar</taxon>
        <taxon>Stramenopiles</taxon>
        <taxon>Ochrophyta</taxon>
        <taxon>Bacillariophyta</taxon>
        <taxon>Bacillariophyceae</taxon>
        <taxon>Bacillariophycidae</taxon>
        <taxon>Bacillariales</taxon>
        <taxon>Bacillariaceae</taxon>
        <taxon>Fragilariopsis</taxon>
    </lineage>
</organism>
<dbReference type="SUPFAM" id="SSF52540">
    <property type="entry name" value="P-loop containing nucleoside triphosphate hydrolases"/>
    <property type="match status" value="1"/>
</dbReference>
<evidence type="ECO:0000259" key="4">
    <source>
        <dbReference type="Pfam" id="PF00685"/>
    </source>
</evidence>
<dbReference type="PANTHER" id="PTHR11783">
    <property type="entry name" value="SULFOTRANSFERASE SULT"/>
    <property type="match status" value="1"/>
</dbReference>
<keyword evidence="5" id="KW-0378">Hydrolase</keyword>
<dbReference type="InterPro" id="IPR027417">
    <property type="entry name" value="P-loop_NTPase"/>
</dbReference>
<dbReference type="KEGG" id="fcy:FRACYDRAFT_261006"/>
<name>A0A1E7FIG2_9STRA</name>
<dbReference type="GO" id="GO:0016787">
    <property type="term" value="F:hydrolase activity"/>
    <property type="evidence" value="ECO:0007669"/>
    <property type="project" value="UniProtKB-KW"/>
</dbReference>
<sequence length="404" mass="46028">MNESALKLQCPYQADRTVSRQSLKKVSIKGYYTMRVLHKIGFVILVIAVVIGSIATYAPALFFKIPNVGFILWAMTGGAMPPFIITGPFDSGNNDWLKDGDVVVSAAAKSGTTWMLFCSHQIRTKGNDEKHPFADVSLSTPWPEFIQTPGESWETHQREKMNTTILPDGTSLKDYWDHKDYPFRIFKSHNHPDQFGDLIGNGGKGKKIKFLAMARNGLDQVASMTPFFNGHIDEFRTLWGGFPPLTTWRTTREDAAERMEELKPGGLLANLSFPYVNKWWKVKDDENVLLIHYADAKADLSGTVSKLAEFYSVELTTKEHTDIVEKCGLKYMKRHEHMFRYTLPLNTDFKASIMKTGSMIRKGENGDGKDLFTDEQKETWRLLEEELYGDDPRKLEWARHGNKL</sequence>
<keyword evidence="6" id="KW-1185">Reference proteome</keyword>
<dbReference type="OrthoDB" id="205623at2759"/>
<dbReference type="GO" id="GO:0008146">
    <property type="term" value="F:sulfotransferase activity"/>
    <property type="evidence" value="ECO:0007669"/>
    <property type="project" value="InterPro"/>
</dbReference>
<feature type="domain" description="Sulfotransferase" evidence="4">
    <location>
        <begin position="99"/>
        <end position="380"/>
    </location>
</feature>
<keyword evidence="3" id="KW-0472">Membrane</keyword>
<feature type="transmembrane region" description="Helical" evidence="3">
    <location>
        <begin position="40"/>
        <end position="63"/>
    </location>
</feature>
<keyword evidence="2" id="KW-0808">Transferase</keyword>
<dbReference type="InParanoid" id="A0A1E7FIG2"/>
<reference evidence="5 6" key="1">
    <citation type="submission" date="2016-09" db="EMBL/GenBank/DDBJ databases">
        <title>Extensive genetic diversity and differential bi-allelic expression allows diatom success in the polar Southern Ocean.</title>
        <authorList>
            <consortium name="DOE Joint Genome Institute"/>
            <person name="Mock T."/>
            <person name="Otillar R.P."/>
            <person name="Strauss J."/>
            <person name="Dupont C."/>
            <person name="Frickenhaus S."/>
            <person name="Maumus F."/>
            <person name="Mcmullan M."/>
            <person name="Sanges R."/>
            <person name="Schmutz J."/>
            <person name="Toseland A."/>
            <person name="Valas R."/>
            <person name="Veluchamy A."/>
            <person name="Ward B.J."/>
            <person name="Allen A."/>
            <person name="Barry K."/>
            <person name="Falciatore A."/>
            <person name="Ferrante M."/>
            <person name="Fortunato A.E."/>
            <person name="Gloeckner G."/>
            <person name="Gruber A."/>
            <person name="Hipkin R."/>
            <person name="Janech M."/>
            <person name="Kroth P."/>
            <person name="Leese F."/>
            <person name="Lindquist E."/>
            <person name="Lyon B.R."/>
            <person name="Martin J."/>
            <person name="Mayer C."/>
            <person name="Parker M."/>
            <person name="Quesneville H."/>
            <person name="Raymond J."/>
            <person name="Uhlig C."/>
            <person name="Valentin K.U."/>
            <person name="Worden A.Z."/>
            <person name="Armbrust E.V."/>
            <person name="Bowler C."/>
            <person name="Green B."/>
            <person name="Moulton V."/>
            <person name="Van Oosterhout C."/>
            <person name="Grigoriev I."/>
        </authorList>
    </citation>
    <scope>NUCLEOTIDE SEQUENCE [LARGE SCALE GENOMIC DNA]</scope>
    <source>
        <strain evidence="5 6">CCMP1102</strain>
    </source>
</reference>
<dbReference type="Pfam" id="PF00685">
    <property type="entry name" value="Sulfotransfer_1"/>
    <property type="match status" value="1"/>
</dbReference>
<evidence type="ECO:0000256" key="3">
    <source>
        <dbReference type="SAM" id="Phobius"/>
    </source>
</evidence>
<accession>A0A1E7FIG2</accession>
<dbReference type="Gene3D" id="3.40.50.300">
    <property type="entry name" value="P-loop containing nucleotide triphosphate hydrolases"/>
    <property type="match status" value="1"/>
</dbReference>
<evidence type="ECO:0000256" key="1">
    <source>
        <dbReference type="ARBA" id="ARBA00005771"/>
    </source>
</evidence>
<comment type="similarity">
    <text evidence="1">Belongs to the sulfotransferase 1 family.</text>
</comment>
<dbReference type="Proteomes" id="UP000095751">
    <property type="component" value="Unassembled WGS sequence"/>
</dbReference>
<dbReference type="AlphaFoldDB" id="A0A1E7FIG2"/>
<proteinExistence type="inferred from homology"/>
<protein>
    <submittedName>
        <fullName evidence="5">p-loop containing nucleoside triphosphate hydrolase protein</fullName>
    </submittedName>
</protein>